<gene>
    <name evidence="1" type="ORF">QTG54_014384</name>
</gene>
<comment type="caution">
    <text evidence="1">The sequence shown here is derived from an EMBL/GenBank/DDBJ whole genome shotgun (WGS) entry which is preliminary data.</text>
</comment>
<organism evidence="1 2">
    <name type="scientific">Skeletonema marinoi</name>
    <dbReference type="NCBI Taxonomy" id="267567"/>
    <lineage>
        <taxon>Eukaryota</taxon>
        <taxon>Sar</taxon>
        <taxon>Stramenopiles</taxon>
        <taxon>Ochrophyta</taxon>
        <taxon>Bacillariophyta</taxon>
        <taxon>Coscinodiscophyceae</taxon>
        <taxon>Thalassiosirophycidae</taxon>
        <taxon>Thalassiosirales</taxon>
        <taxon>Skeletonemataceae</taxon>
        <taxon>Skeletonema</taxon>
        <taxon>Skeletonema marinoi-dohrnii complex</taxon>
    </lineage>
</organism>
<name>A0AAD9D6Q8_9STRA</name>
<evidence type="ECO:0000313" key="1">
    <source>
        <dbReference type="EMBL" id="KAK1734924.1"/>
    </source>
</evidence>
<keyword evidence="2" id="KW-1185">Reference proteome</keyword>
<sequence length="33" mass="3666">MFHCSIKPAVFPLNTSETKSSFGMTGDGRLFQM</sequence>
<evidence type="ECO:0000313" key="2">
    <source>
        <dbReference type="Proteomes" id="UP001224775"/>
    </source>
</evidence>
<accession>A0AAD9D6Q8</accession>
<dbReference type="Proteomes" id="UP001224775">
    <property type="component" value="Unassembled WGS sequence"/>
</dbReference>
<dbReference type="EMBL" id="JATAAI010000036">
    <property type="protein sequence ID" value="KAK1734924.1"/>
    <property type="molecule type" value="Genomic_DNA"/>
</dbReference>
<protein>
    <submittedName>
        <fullName evidence="1">Uncharacterized protein</fullName>
    </submittedName>
</protein>
<feature type="non-terminal residue" evidence="1">
    <location>
        <position position="33"/>
    </location>
</feature>
<dbReference type="AlphaFoldDB" id="A0AAD9D6Q8"/>
<proteinExistence type="predicted"/>
<reference evidence="1" key="1">
    <citation type="submission" date="2023-06" db="EMBL/GenBank/DDBJ databases">
        <title>Survivors Of The Sea: Transcriptome response of Skeletonema marinoi to long-term dormancy.</title>
        <authorList>
            <person name="Pinder M.I.M."/>
            <person name="Kourtchenko O."/>
            <person name="Robertson E.K."/>
            <person name="Larsson T."/>
            <person name="Maumus F."/>
            <person name="Osuna-Cruz C.M."/>
            <person name="Vancaester E."/>
            <person name="Stenow R."/>
            <person name="Vandepoele K."/>
            <person name="Ploug H."/>
            <person name="Bruchert V."/>
            <person name="Godhe A."/>
            <person name="Topel M."/>
        </authorList>
    </citation>
    <scope>NUCLEOTIDE SEQUENCE</scope>
    <source>
        <strain evidence="1">R05AC</strain>
    </source>
</reference>